<dbReference type="HOGENOM" id="CLU_116609_1_0_10"/>
<evidence type="ECO:0000313" key="2">
    <source>
        <dbReference type="Proteomes" id="UP000006330"/>
    </source>
</evidence>
<organism evidence="1 2">
    <name type="scientific">Parabacteroides goldsteinii CL02T12C30</name>
    <dbReference type="NCBI Taxonomy" id="999418"/>
    <lineage>
        <taxon>Bacteria</taxon>
        <taxon>Pseudomonadati</taxon>
        <taxon>Bacteroidota</taxon>
        <taxon>Bacteroidia</taxon>
        <taxon>Bacteroidales</taxon>
        <taxon>Tannerellaceae</taxon>
        <taxon>Parabacteroides</taxon>
    </lineage>
</organism>
<proteinExistence type="predicted"/>
<dbReference type="AlphaFoldDB" id="K5ZDY8"/>
<reference evidence="1 2" key="1">
    <citation type="submission" date="2012-02" db="EMBL/GenBank/DDBJ databases">
        <title>The Genome Sequence of Parabacteroides goldsteinii CL02T12C30.</title>
        <authorList>
            <consortium name="The Broad Institute Genome Sequencing Platform"/>
            <person name="Earl A."/>
            <person name="Ward D."/>
            <person name="Feldgarden M."/>
            <person name="Gevers D."/>
            <person name="Zitomersky N.L."/>
            <person name="Coyne M.J."/>
            <person name="Comstock L.E."/>
            <person name="Young S.K."/>
            <person name="Zeng Q."/>
            <person name="Gargeya S."/>
            <person name="Fitzgerald M."/>
            <person name="Haas B."/>
            <person name="Abouelleil A."/>
            <person name="Alvarado L."/>
            <person name="Arachchi H.M."/>
            <person name="Berlin A."/>
            <person name="Chapman S.B."/>
            <person name="Gearin G."/>
            <person name="Goldberg J."/>
            <person name="Griggs A."/>
            <person name="Gujja S."/>
            <person name="Hansen M."/>
            <person name="Heiman D."/>
            <person name="Howarth C."/>
            <person name="Larimer J."/>
            <person name="Lui A."/>
            <person name="MacDonald P.J.P."/>
            <person name="McCowen C."/>
            <person name="Montmayeur A."/>
            <person name="Murphy C."/>
            <person name="Neiman D."/>
            <person name="Pearson M."/>
            <person name="Priest M."/>
            <person name="Roberts A."/>
            <person name="Saif S."/>
            <person name="Shea T."/>
            <person name="Sisk P."/>
            <person name="Stolte C."/>
            <person name="Sykes S."/>
            <person name="Wortman J."/>
            <person name="Nusbaum C."/>
            <person name="Birren B."/>
        </authorList>
    </citation>
    <scope>NUCLEOTIDE SEQUENCE [LARGE SCALE GENOMIC DNA]</scope>
    <source>
        <strain evidence="1 2">CL02T12C30</strain>
    </source>
</reference>
<dbReference type="PATRIC" id="fig|999418.3.peg.4525"/>
<dbReference type="EMBL" id="AGZO01000031">
    <property type="protein sequence ID" value="EKN09425.1"/>
    <property type="molecule type" value="Genomic_DNA"/>
</dbReference>
<comment type="caution">
    <text evidence="1">The sequence shown here is derived from an EMBL/GenBank/DDBJ whole genome shotgun (WGS) entry which is preliminary data.</text>
</comment>
<evidence type="ECO:0000313" key="1">
    <source>
        <dbReference type="EMBL" id="EKN09425.1"/>
    </source>
</evidence>
<name>K5ZDY8_9BACT</name>
<dbReference type="RefSeq" id="WP_007657966.1">
    <property type="nucleotide sequence ID" value="NZ_JH976475.1"/>
</dbReference>
<gene>
    <name evidence="1" type="ORF">HMPREF1076_04454</name>
</gene>
<dbReference type="Proteomes" id="UP000006330">
    <property type="component" value="Unassembled WGS sequence"/>
</dbReference>
<protein>
    <submittedName>
        <fullName evidence="1">Uncharacterized protein</fullName>
    </submittedName>
</protein>
<dbReference type="OrthoDB" id="1030522at2"/>
<accession>K5ZDY8</accession>
<sequence length="156" mass="18646">MVTTRIEIKEHLAEYIYGKYNDCMIGPVSFPSKEDIYHVIYDLLERRPAVCPPDNGNVELVIPERKLGKTPETYNYLGIRSCRIISQKIETSFWAELHDLLDENKHLYGIQYIETVAYFMRKYGIQSISEDALLKNYYRWRDKVRKKSRRRQYAKQ</sequence>